<organism evidence="5 6">
    <name type="scientific">Orchesella dallaii</name>
    <dbReference type="NCBI Taxonomy" id="48710"/>
    <lineage>
        <taxon>Eukaryota</taxon>
        <taxon>Metazoa</taxon>
        <taxon>Ecdysozoa</taxon>
        <taxon>Arthropoda</taxon>
        <taxon>Hexapoda</taxon>
        <taxon>Collembola</taxon>
        <taxon>Entomobryomorpha</taxon>
        <taxon>Entomobryoidea</taxon>
        <taxon>Orchesellidae</taxon>
        <taxon>Orchesellinae</taxon>
        <taxon>Orchesella</taxon>
    </lineage>
</organism>
<dbReference type="Proteomes" id="UP001642540">
    <property type="component" value="Unassembled WGS sequence"/>
</dbReference>
<dbReference type="InterPro" id="IPR009003">
    <property type="entry name" value="Peptidase_S1_PA"/>
</dbReference>
<feature type="chain" id="PRO_5046610296" description="Peptidase S1 domain-containing protein" evidence="3">
    <location>
        <begin position="19"/>
        <end position="540"/>
    </location>
</feature>
<keyword evidence="1" id="KW-1015">Disulfide bond</keyword>
<dbReference type="InterPro" id="IPR018114">
    <property type="entry name" value="TRYPSIN_HIS"/>
</dbReference>
<reference evidence="5 6" key="1">
    <citation type="submission" date="2024-08" db="EMBL/GenBank/DDBJ databases">
        <authorList>
            <person name="Cucini C."/>
            <person name="Frati F."/>
        </authorList>
    </citation>
    <scope>NUCLEOTIDE SEQUENCE [LARGE SCALE GENOMIC DNA]</scope>
</reference>
<accession>A0ABP1S3Q8</accession>
<comment type="caution">
    <text evidence="5">The sequence shown here is derived from an EMBL/GenBank/DDBJ whole genome shotgun (WGS) entry which is preliminary data.</text>
</comment>
<protein>
    <recommendedName>
        <fullName evidence="4">Peptidase S1 domain-containing protein</fullName>
    </recommendedName>
</protein>
<dbReference type="PANTHER" id="PTHR24252:SF7">
    <property type="entry name" value="HYALIN"/>
    <property type="match status" value="1"/>
</dbReference>
<dbReference type="SMART" id="SM00020">
    <property type="entry name" value="Tryp_SPc"/>
    <property type="match status" value="2"/>
</dbReference>
<dbReference type="InterPro" id="IPR043504">
    <property type="entry name" value="Peptidase_S1_PA_chymotrypsin"/>
</dbReference>
<evidence type="ECO:0000256" key="1">
    <source>
        <dbReference type="ARBA" id="ARBA00023157"/>
    </source>
</evidence>
<evidence type="ECO:0000313" key="6">
    <source>
        <dbReference type="Proteomes" id="UP001642540"/>
    </source>
</evidence>
<evidence type="ECO:0000256" key="3">
    <source>
        <dbReference type="SAM" id="SignalP"/>
    </source>
</evidence>
<dbReference type="CDD" id="cd00190">
    <property type="entry name" value="Tryp_SPc"/>
    <property type="match status" value="2"/>
</dbReference>
<dbReference type="Gene3D" id="2.40.10.10">
    <property type="entry name" value="Trypsin-like serine proteases"/>
    <property type="match status" value="3"/>
</dbReference>
<evidence type="ECO:0000313" key="5">
    <source>
        <dbReference type="EMBL" id="CAL8143064.1"/>
    </source>
</evidence>
<dbReference type="SUPFAM" id="SSF50494">
    <property type="entry name" value="Trypsin-like serine proteases"/>
    <property type="match status" value="2"/>
</dbReference>
<dbReference type="PROSITE" id="PS50240">
    <property type="entry name" value="TRYPSIN_DOM"/>
    <property type="match status" value="2"/>
</dbReference>
<evidence type="ECO:0000259" key="4">
    <source>
        <dbReference type="PROSITE" id="PS50240"/>
    </source>
</evidence>
<dbReference type="PANTHER" id="PTHR24252">
    <property type="entry name" value="ACROSIN-RELATED"/>
    <property type="match status" value="1"/>
</dbReference>
<sequence>MKYSIIFITLSLLGLGNALPRLRALKDQSHTLIVGGVPAEQGDIPYQLELRYDNQHHCGASIIEVQGILVGLTAAHCTPSFAEIDLFTLVAGEVSLSEETGIEQIRKVVRIVNHADFEEMTYENDIALLFIDEPFEINDNVSPIPLPQAGQQTTGELLVSGWGRLSYQGSSPDVLQMVELPVVDESACQEAYAELGDEIFESFLCAGYLGEGGRDACQGDSGGPARSMDGDYLAGVVSWGEGCADPNYPGIYTETAFYVDWINENVAAYIMEMKTSTPETEVVIEDNKERIIGGVAAIEGEIRYQLSLRYRKFHHCGATLVQEDDVILAITAAHCTDGFDPEELTLVGGDIRLSDRSGHEQERKVTRIVNHEEWDPDTISYDIALLFIDQPFKFNTWIGPVPLPEQGQDTKGSAIVSGWGVFDYQGFFNDNLTKLEVPIVDDELCKQAYTPLDYEYFDHFLCAGYLGIGAFKDSCKGDSGGPLVSVEGNYLAGIVSWSEGVHTEVSYFVDWIKDQVSKYTDDARRDQNADLPTKPILKIT</sequence>
<dbReference type="PROSITE" id="PS00134">
    <property type="entry name" value="TRYPSIN_HIS"/>
    <property type="match status" value="2"/>
</dbReference>
<dbReference type="InterPro" id="IPR001314">
    <property type="entry name" value="Peptidase_S1A"/>
</dbReference>
<dbReference type="PRINTS" id="PR00722">
    <property type="entry name" value="CHYMOTRYPSIN"/>
</dbReference>
<keyword evidence="2" id="KW-0378">Hydrolase</keyword>
<keyword evidence="6" id="KW-1185">Reference proteome</keyword>
<dbReference type="InterPro" id="IPR001254">
    <property type="entry name" value="Trypsin_dom"/>
</dbReference>
<feature type="domain" description="Peptidase S1" evidence="4">
    <location>
        <begin position="33"/>
        <end position="267"/>
    </location>
</feature>
<keyword evidence="2" id="KW-0720">Serine protease</keyword>
<feature type="domain" description="Peptidase S1" evidence="4">
    <location>
        <begin position="291"/>
        <end position="517"/>
    </location>
</feature>
<gene>
    <name evidence="5" type="ORF">ODALV1_LOCUS29248</name>
</gene>
<evidence type="ECO:0000256" key="2">
    <source>
        <dbReference type="RuleBase" id="RU363034"/>
    </source>
</evidence>
<feature type="signal peptide" evidence="3">
    <location>
        <begin position="1"/>
        <end position="18"/>
    </location>
</feature>
<dbReference type="EMBL" id="CAXLJM020000151">
    <property type="protein sequence ID" value="CAL8143064.1"/>
    <property type="molecule type" value="Genomic_DNA"/>
</dbReference>
<keyword evidence="3" id="KW-0732">Signal</keyword>
<name>A0ABP1S3Q8_9HEXA</name>
<proteinExistence type="predicted"/>
<keyword evidence="2" id="KW-0645">Protease</keyword>
<dbReference type="Pfam" id="PF00089">
    <property type="entry name" value="Trypsin"/>
    <property type="match status" value="2"/>
</dbReference>
<dbReference type="InterPro" id="IPR033116">
    <property type="entry name" value="TRYPSIN_SER"/>
</dbReference>
<dbReference type="PROSITE" id="PS00135">
    <property type="entry name" value="TRYPSIN_SER"/>
    <property type="match status" value="1"/>
</dbReference>